<comment type="caution">
    <text evidence="4">The sequence shown here is derived from an EMBL/GenBank/DDBJ whole genome shotgun (WGS) entry which is preliminary data.</text>
</comment>
<dbReference type="InterPro" id="IPR050342">
    <property type="entry name" value="HMGB"/>
</dbReference>
<evidence type="ECO:0000313" key="4">
    <source>
        <dbReference type="EMBL" id="OLL23027.1"/>
    </source>
</evidence>
<keyword evidence="1 2" id="KW-0238">DNA-binding</keyword>
<dbReference type="PANTHER" id="PTHR48112">
    <property type="entry name" value="HIGH MOBILITY GROUP PROTEIN DSP1"/>
    <property type="match status" value="1"/>
</dbReference>
<sequence length="272" mass="30960">MLVRFVRPLAGFALRAPAVLVIRGYAKASPIVEAINAARTSVVKNAAVKKPAKKVASKKTIAKKKPVKKPKKTVKKAIKKPKKTVKKAIKKPKKRIVQKLVAKRDVPRFPGNLFSQFVKENHSAVAGIPPHDRIRELSSQWQGLSESEKNHWQSRAMTAQESYQRAYEQYVTSLTPDEIAKENALRRKLKKNGRKSNIKPLVDSRRPKRPLTAYLLFNIENRDPSLSVAENGKRSGETWRNMSDSEKTKYFQLAKARSEKYRQDMEAYMNIA</sequence>
<feature type="domain" description="HMG box" evidence="3">
    <location>
        <begin position="107"/>
        <end position="171"/>
    </location>
</feature>
<dbReference type="OMA" id="WVKSHTP"/>
<dbReference type="STRING" id="1198029.A0A1U7LK47"/>
<proteinExistence type="predicted"/>
<dbReference type="GO" id="GO:0005634">
    <property type="term" value="C:nucleus"/>
    <property type="evidence" value="ECO:0007669"/>
    <property type="project" value="UniProtKB-UniRule"/>
</dbReference>
<dbReference type="InterPro" id="IPR009071">
    <property type="entry name" value="HMG_box_dom"/>
</dbReference>
<keyword evidence="5" id="KW-1185">Reference proteome</keyword>
<reference evidence="4 5" key="1">
    <citation type="submission" date="2016-04" db="EMBL/GenBank/DDBJ databases">
        <title>Evolutionary innovation and constraint leading to complex multicellularity in the Ascomycota.</title>
        <authorList>
            <person name="Cisse O."/>
            <person name="Nguyen A."/>
            <person name="Hewitt D.A."/>
            <person name="Jedd G."/>
            <person name="Stajich J.E."/>
        </authorList>
    </citation>
    <scope>NUCLEOTIDE SEQUENCE [LARGE SCALE GENOMIC DNA]</scope>
    <source>
        <strain evidence="4 5">DAH-3</strain>
    </source>
</reference>
<organism evidence="4 5">
    <name type="scientific">Neolecta irregularis (strain DAH-3)</name>
    <dbReference type="NCBI Taxonomy" id="1198029"/>
    <lineage>
        <taxon>Eukaryota</taxon>
        <taxon>Fungi</taxon>
        <taxon>Dikarya</taxon>
        <taxon>Ascomycota</taxon>
        <taxon>Taphrinomycotina</taxon>
        <taxon>Neolectales</taxon>
        <taxon>Neolectaceae</taxon>
        <taxon>Neolecta</taxon>
    </lineage>
</organism>
<dbReference type="SUPFAM" id="SSF47095">
    <property type="entry name" value="HMG-box"/>
    <property type="match status" value="2"/>
</dbReference>
<evidence type="ECO:0000259" key="3">
    <source>
        <dbReference type="PROSITE" id="PS50118"/>
    </source>
</evidence>
<dbReference type="Gene3D" id="1.10.30.10">
    <property type="entry name" value="High mobility group box domain"/>
    <property type="match status" value="2"/>
</dbReference>
<feature type="DNA-binding region" description="HMG box" evidence="2">
    <location>
        <begin position="107"/>
        <end position="171"/>
    </location>
</feature>
<accession>A0A1U7LK47</accession>
<dbReference type="Pfam" id="PF00505">
    <property type="entry name" value="HMG_box"/>
    <property type="match status" value="2"/>
</dbReference>
<dbReference type="PANTHER" id="PTHR48112:SF22">
    <property type="entry name" value="MITOCHONDRIAL TRANSCRIPTION FACTOR A, ISOFORM B"/>
    <property type="match status" value="1"/>
</dbReference>
<dbReference type="Proteomes" id="UP000186594">
    <property type="component" value="Unassembled WGS sequence"/>
</dbReference>
<evidence type="ECO:0000256" key="1">
    <source>
        <dbReference type="ARBA" id="ARBA00023125"/>
    </source>
</evidence>
<dbReference type="InterPro" id="IPR036910">
    <property type="entry name" value="HMG_box_dom_sf"/>
</dbReference>
<dbReference type="PROSITE" id="PS50118">
    <property type="entry name" value="HMG_BOX_2"/>
    <property type="match status" value="2"/>
</dbReference>
<gene>
    <name evidence="4" type="ORF">NEOLI_001825</name>
</gene>
<protein>
    <submittedName>
        <fullName evidence="4">High mobility group protein B3</fullName>
    </submittedName>
</protein>
<dbReference type="EMBL" id="LXFE01002362">
    <property type="protein sequence ID" value="OLL23027.1"/>
    <property type="molecule type" value="Genomic_DNA"/>
</dbReference>
<feature type="domain" description="HMG box" evidence="3">
    <location>
        <begin position="207"/>
        <end position="269"/>
    </location>
</feature>
<dbReference type="OrthoDB" id="1919336at2759"/>
<dbReference type="AlphaFoldDB" id="A0A1U7LK47"/>
<feature type="DNA-binding region" description="HMG box" evidence="2">
    <location>
        <begin position="207"/>
        <end position="269"/>
    </location>
</feature>
<dbReference type="GO" id="GO:0003677">
    <property type="term" value="F:DNA binding"/>
    <property type="evidence" value="ECO:0007669"/>
    <property type="project" value="UniProtKB-UniRule"/>
</dbReference>
<keyword evidence="2" id="KW-0539">Nucleus</keyword>
<evidence type="ECO:0000313" key="5">
    <source>
        <dbReference type="Proteomes" id="UP000186594"/>
    </source>
</evidence>
<name>A0A1U7LK47_NEOID</name>
<dbReference type="GO" id="GO:0006357">
    <property type="term" value="P:regulation of transcription by RNA polymerase II"/>
    <property type="evidence" value="ECO:0007669"/>
    <property type="project" value="TreeGrafter"/>
</dbReference>
<evidence type="ECO:0000256" key="2">
    <source>
        <dbReference type="PROSITE-ProRule" id="PRU00267"/>
    </source>
</evidence>
<dbReference type="SMART" id="SM00398">
    <property type="entry name" value="HMG"/>
    <property type="match status" value="2"/>
</dbReference>